<name>A0ABT9UX58_9FIRM</name>
<sequence>MLKFNEKEYRTSMKLICEARPEAERAADELTKRGYKNIFFTAVGGSLAPMMAIGEIAKQVTTLPVFVEQAAELLIRGNKSLDKDSIVVTMSKSGDTKETVAIAKWCKEQGITVVCLTKNPESPLASSSDYVIPMRHENGVEYEYMLLYWFFFRLLKNRGDFEEYDDFANQLEKLPENLIKAKEKFDPIAAEIGKKYHKEPYMMWIGGGEMWGETYLFSMCLLEEMQWLKTKSVTSSEFFHGTLELVEEDVCVFLLKGEGKCREIDDRVERFVEKYTNKLTVIDTKDYELEGIDDKFRWILAPTISSTLLVDRLAFHFEDNTGHDLDIRRYYRQFEY</sequence>
<evidence type="ECO:0000313" key="2">
    <source>
        <dbReference type="EMBL" id="MDQ0150907.1"/>
    </source>
</evidence>
<comment type="caution">
    <text evidence="2">The sequence shown here is derived from an EMBL/GenBank/DDBJ whole genome shotgun (WGS) entry which is preliminary data.</text>
</comment>
<organism evidence="2 3">
    <name type="scientific">Eubacterium multiforme</name>
    <dbReference type="NCBI Taxonomy" id="83339"/>
    <lineage>
        <taxon>Bacteria</taxon>
        <taxon>Bacillati</taxon>
        <taxon>Bacillota</taxon>
        <taxon>Clostridia</taxon>
        <taxon>Eubacteriales</taxon>
        <taxon>Eubacteriaceae</taxon>
        <taxon>Eubacterium</taxon>
    </lineage>
</organism>
<dbReference type="CDD" id="cd05710">
    <property type="entry name" value="SIS_1"/>
    <property type="match status" value="1"/>
</dbReference>
<dbReference type="PIRSF" id="PIRSF009290">
    <property type="entry name" value="FrlB"/>
    <property type="match status" value="1"/>
</dbReference>
<dbReference type="EMBL" id="JAUSUF010000014">
    <property type="protein sequence ID" value="MDQ0150907.1"/>
    <property type="molecule type" value="Genomic_DNA"/>
</dbReference>
<dbReference type="PANTHER" id="PTHR10937:SF14">
    <property type="entry name" value="FRUCTOSELYSINE 6-PHOSPHATE DEGLYCASE"/>
    <property type="match status" value="1"/>
</dbReference>
<feature type="domain" description="SIS" evidence="1">
    <location>
        <begin position="26"/>
        <end position="160"/>
    </location>
</feature>
<dbReference type="Gene3D" id="3.40.50.10490">
    <property type="entry name" value="Glucose-6-phosphate isomerase like protein, domain 1"/>
    <property type="match status" value="2"/>
</dbReference>
<gene>
    <name evidence="2" type="ORF">J2S18_002881</name>
</gene>
<dbReference type="SUPFAM" id="SSF53697">
    <property type="entry name" value="SIS domain"/>
    <property type="match status" value="1"/>
</dbReference>
<dbReference type="Pfam" id="PF01380">
    <property type="entry name" value="SIS"/>
    <property type="match status" value="1"/>
</dbReference>
<proteinExistence type="predicted"/>
<dbReference type="InterPro" id="IPR035488">
    <property type="entry name" value="FrlB_SIS"/>
</dbReference>
<dbReference type="InterPro" id="IPR046348">
    <property type="entry name" value="SIS_dom_sf"/>
</dbReference>
<dbReference type="PROSITE" id="PS51464">
    <property type="entry name" value="SIS"/>
    <property type="match status" value="1"/>
</dbReference>
<dbReference type="Proteomes" id="UP001228504">
    <property type="component" value="Unassembled WGS sequence"/>
</dbReference>
<evidence type="ECO:0000259" key="1">
    <source>
        <dbReference type="PROSITE" id="PS51464"/>
    </source>
</evidence>
<dbReference type="RefSeq" id="WP_307487761.1">
    <property type="nucleotide sequence ID" value="NZ_JAUSUF010000014.1"/>
</dbReference>
<dbReference type="InterPro" id="IPR001347">
    <property type="entry name" value="SIS_dom"/>
</dbReference>
<reference evidence="2 3" key="1">
    <citation type="submission" date="2023-07" db="EMBL/GenBank/DDBJ databases">
        <title>Genomic Encyclopedia of Type Strains, Phase IV (KMG-IV): sequencing the most valuable type-strain genomes for metagenomic binning, comparative biology and taxonomic classification.</title>
        <authorList>
            <person name="Goeker M."/>
        </authorList>
    </citation>
    <scope>NUCLEOTIDE SEQUENCE [LARGE SCALE GENOMIC DNA]</scope>
    <source>
        <strain evidence="2 3">DSM 20694</strain>
    </source>
</reference>
<dbReference type="InterPro" id="IPR024713">
    <property type="entry name" value="Fructosamine_deglycase_FrlB"/>
</dbReference>
<keyword evidence="3" id="KW-1185">Reference proteome</keyword>
<evidence type="ECO:0000313" key="3">
    <source>
        <dbReference type="Proteomes" id="UP001228504"/>
    </source>
</evidence>
<accession>A0ABT9UX58</accession>
<protein>
    <submittedName>
        <fullName evidence="2">Fructoselysine-6-phosphate deglycase</fullName>
    </submittedName>
</protein>
<dbReference type="PANTHER" id="PTHR10937">
    <property type="entry name" value="GLUCOSAMINE--FRUCTOSE-6-PHOSPHATE AMINOTRANSFERASE, ISOMERIZING"/>
    <property type="match status" value="1"/>
</dbReference>